<dbReference type="EMBL" id="GL768429">
    <property type="protein sequence ID" value="EFZ11317.1"/>
    <property type="molecule type" value="Genomic_DNA"/>
</dbReference>
<evidence type="ECO:0000259" key="1">
    <source>
        <dbReference type="Pfam" id="PF21788"/>
    </source>
</evidence>
<proteinExistence type="predicted"/>
<dbReference type="AlphaFoldDB" id="E9J788"/>
<protein>
    <recommendedName>
        <fullName evidence="1">Transposable element P transposase-like GTP-binding insertion domain-containing protein</fullName>
    </recommendedName>
</protein>
<sequence>MNIKLAAQTLSESVSCALKYIGAANYKEFYSPKVTAEFCTIFNNAFDILNVHSQFSKVAFPAIAPPCRKGEEKWQPRQQTTAGGDISDITDFYSILTVLYDQKKKMVRSLIESEKSNIYLFKKSILTHREEDGIICRVDITA</sequence>
<name>E9J788_SOLIN</name>
<dbReference type="HOGENOM" id="CLU_1818221_0_0_1"/>
<accession>E9J788</accession>
<dbReference type="InterPro" id="IPR048366">
    <property type="entry name" value="TNP-like_GBD"/>
</dbReference>
<feature type="domain" description="Transposable element P transposase-like GTP-binding insertion" evidence="1">
    <location>
        <begin position="1"/>
        <end position="57"/>
    </location>
</feature>
<organism>
    <name type="scientific">Solenopsis invicta</name>
    <name type="common">Red imported fire ant</name>
    <name type="synonym">Solenopsis wagneri</name>
    <dbReference type="NCBI Taxonomy" id="13686"/>
    <lineage>
        <taxon>Eukaryota</taxon>
        <taxon>Metazoa</taxon>
        <taxon>Ecdysozoa</taxon>
        <taxon>Arthropoda</taxon>
        <taxon>Hexapoda</taxon>
        <taxon>Insecta</taxon>
        <taxon>Pterygota</taxon>
        <taxon>Neoptera</taxon>
        <taxon>Endopterygota</taxon>
        <taxon>Hymenoptera</taxon>
        <taxon>Apocrita</taxon>
        <taxon>Aculeata</taxon>
        <taxon>Formicoidea</taxon>
        <taxon>Formicidae</taxon>
        <taxon>Myrmicinae</taxon>
        <taxon>Solenopsis</taxon>
    </lineage>
</organism>
<feature type="non-terminal residue" evidence="2">
    <location>
        <position position="142"/>
    </location>
</feature>
<reference evidence="2" key="1">
    <citation type="journal article" date="2011" name="Proc. Natl. Acad. Sci. U.S.A.">
        <title>The genome of the fire ant Solenopsis invicta.</title>
        <authorList>
            <person name="Wurm Y."/>
            <person name="Wang J."/>
            <person name="Riba-Grognuz O."/>
            <person name="Corona M."/>
            <person name="Nygaard S."/>
            <person name="Hunt B.G."/>
            <person name="Ingram K.K."/>
            <person name="Falquet L."/>
            <person name="Nipitwattanaphon M."/>
            <person name="Gotzek D."/>
            <person name="Dijkstra M.B."/>
            <person name="Oettler J."/>
            <person name="Comtesse F."/>
            <person name="Shih C.J."/>
            <person name="Wu W.J."/>
            <person name="Yang C.C."/>
            <person name="Thomas J."/>
            <person name="Beaudoing E."/>
            <person name="Pradervand S."/>
            <person name="Flegel V."/>
            <person name="Cook E.D."/>
            <person name="Fabbretti R."/>
            <person name="Stockinger H."/>
            <person name="Long L."/>
            <person name="Farmerie W.G."/>
            <person name="Oakey J."/>
            <person name="Boomsma J.J."/>
            <person name="Pamilo P."/>
            <person name="Yi S.V."/>
            <person name="Heinze J."/>
            <person name="Goodisman M.A."/>
            <person name="Farinelli L."/>
            <person name="Harshman K."/>
            <person name="Hulo N."/>
            <person name="Cerutti L."/>
            <person name="Xenarios I."/>
            <person name="Shoemaker D."/>
            <person name="Keller L."/>
        </authorList>
    </citation>
    <scope>NUCLEOTIDE SEQUENCE [LARGE SCALE GENOMIC DNA]</scope>
</reference>
<gene>
    <name evidence="2" type="ORF">SINV_10293</name>
</gene>
<dbReference type="Pfam" id="PF21788">
    <property type="entry name" value="TNP-like_GBD"/>
    <property type="match status" value="1"/>
</dbReference>
<evidence type="ECO:0000313" key="2">
    <source>
        <dbReference type="EMBL" id="EFZ11317.1"/>
    </source>
</evidence>